<feature type="domain" description="HTH cro/C1-type" evidence="3">
    <location>
        <begin position="17"/>
        <end position="71"/>
    </location>
</feature>
<reference evidence="4 5" key="1">
    <citation type="submission" date="2020-02" db="EMBL/GenBank/DDBJ databases">
        <title>Comparative genomics of sulfur disproportionating microorganisms.</title>
        <authorList>
            <person name="Ward L.M."/>
            <person name="Bertran E."/>
            <person name="Johnston D.T."/>
        </authorList>
    </citation>
    <scope>NUCLEOTIDE SEQUENCE [LARGE SCALE GENOMIC DNA]</scope>
    <source>
        <strain evidence="4 5">DSM 100025</strain>
    </source>
</reference>
<dbReference type="PANTHER" id="PTHR46797">
    <property type="entry name" value="HTH-TYPE TRANSCRIPTIONAL REGULATOR"/>
    <property type="match status" value="1"/>
</dbReference>
<dbReference type="InterPro" id="IPR050807">
    <property type="entry name" value="TransReg_Diox_bact_type"/>
</dbReference>
<dbReference type="Gene3D" id="1.10.260.40">
    <property type="entry name" value="lambda repressor-like DNA-binding domains"/>
    <property type="match status" value="1"/>
</dbReference>
<comment type="caution">
    <text evidence="4">The sequence shown here is derived from an EMBL/GenBank/DDBJ whole genome shotgun (WGS) entry which is preliminary data.</text>
</comment>
<dbReference type="SUPFAM" id="SSF47413">
    <property type="entry name" value="lambda repressor-like DNA-binding domains"/>
    <property type="match status" value="1"/>
</dbReference>
<evidence type="ECO:0000313" key="4">
    <source>
        <dbReference type="EMBL" id="NDY42894.1"/>
    </source>
</evidence>
<dbReference type="InterPro" id="IPR010982">
    <property type="entry name" value="Lambda_DNA-bd_dom_sf"/>
</dbReference>
<dbReference type="EMBL" id="JAAGRR010000097">
    <property type="protein sequence ID" value="NDY42894.1"/>
    <property type="molecule type" value="Genomic_DNA"/>
</dbReference>
<dbReference type="PROSITE" id="PS50943">
    <property type="entry name" value="HTH_CROC1"/>
    <property type="match status" value="1"/>
</dbReference>
<dbReference type="GO" id="GO:0003700">
    <property type="term" value="F:DNA-binding transcription factor activity"/>
    <property type="evidence" value="ECO:0007669"/>
    <property type="project" value="TreeGrafter"/>
</dbReference>
<dbReference type="GO" id="GO:0003677">
    <property type="term" value="F:DNA binding"/>
    <property type="evidence" value="ECO:0007669"/>
    <property type="project" value="UniProtKB-KW"/>
</dbReference>
<accession>A0A6N9TT27</accession>
<feature type="region of interest" description="Disordered" evidence="2">
    <location>
        <begin position="78"/>
        <end position="103"/>
    </location>
</feature>
<evidence type="ECO:0000256" key="2">
    <source>
        <dbReference type="SAM" id="MobiDB-lite"/>
    </source>
</evidence>
<gene>
    <name evidence="4" type="ORF">G3N55_08580</name>
</gene>
<organism evidence="4 5">
    <name type="scientific">Dissulfurirhabdus thermomarina</name>
    <dbReference type="NCBI Taxonomy" id="1765737"/>
    <lineage>
        <taxon>Bacteria</taxon>
        <taxon>Deltaproteobacteria</taxon>
        <taxon>Dissulfurirhabdaceae</taxon>
        <taxon>Dissulfurirhabdus</taxon>
    </lineage>
</organism>
<sequence>MSTSFSEDPTTGLGGRLRRIRKTLGLTQRKFAEPIGISGSYISDIEKGKARPSSAVLQLLEIRYRINRGYLVSGDGPMFHEAPPAGDGEPAGVREGPAASPYGGLDRREARLLRLFRGLSPRRRQEVLDHVTDLFLLERGGEEA</sequence>
<keyword evidence="5" id="KW-1185">Reference proteome</keyword>
<name>A0A6N9TT27_DISTH</name>
<dbReference type="Pfam" id="PF01381">
    <property type="entry name" value="HTH_3"/>
    <property type="match status" value="1"/>
</dbReference>
<dbReference type="RefSeq" id="WP_163299022.1">
    <property type="nucleotide sequence ID" value="NZ_JAAGRR010000097.1"/>
</dbReference>
<evidence type="ECO:0000313" key="5">
    <source>
        <dbReference type="Proteomes" id="UP000469346"/>
    </source>
</evidence>
<dbReference type="AlphaFoldDB" id="A0A6N9TT27"/>
<protein>
    <submittedName>
        <fullName evidence="4">Helix-turn-helix transcriptional regulator</fullName>
    </submittedName>
</protein>
<evidence type="ECO:0000259" key="3">
    <source>
        <dbReference type="PROSITE" id="PS50943"/>
    </source>
</evidence>
<dbReference type="SMART" id="SM00530">
    <property type="entry name" value="HTH_XRE"/>
    <property type="match status" value="1"/>
</dbReference>
<dbReference type="CDD" id="cd00093">
    <property type="entry name" value="HTH_XRE"/>
    <property type="match status" value="1"/>
</dbReference>
<dbReference type="Proteomes" id="UP000469346">
    <property type="component" value="Unassembled WGS sequence"/>
</dbReference>
<proteinExistence type="predicted"/>
<evidence type="ECO:0000256" key="1">
    <source>
        <dbReference type="ARBA" id="ARBA00023125"/>
    </source>
</evidence>
<keyword evidence="1" id="KW-0238">DNA-binding</keyword>
<dbReference type="GO" id="GO:0005829">
    <property type="term" value="C:cytosol"/>
    <property type="evidence" value="ECO:0007669"/>
    <property type="project" value="TreeGrafter"/>
</dbReference>
<dbReference type="InterPro" id="IPR001387">
    <property type="entry name" value="Cro/C1-type_HTH"/>
</dbReference>
<dbReference type="PANTHER" id="PTHR46797:SF1">
    <property type="entry name" value="METHYLPHOSPHONATE SYNTHASE"/>
    <property type="match status" value="1"/>
</dbReference>